<evidence type="ECO:0000256" key="1">
    <source>
        <dbReference type="ARBA" id="ARBA00012673"/>
    </source>
</evidence>
<dbReference type="Gene3D" id="3.10.120.10">
    <property type="entry name" value="Cytochrome b5-like heme/steroid binding domain"/>
    <property type="match status" value="1"/>
</dbReference>
<proteinExistence type="predicted"/>
<dbReference type="InterPro" id="IPR036374">
    <property type="entry name" value="OxRdtase_Mopterin-bd_sf"/>
</dbReference>
<dbReference type="GO" id="GO:0030151">
    <property type="term" value="F:molybdenum ion binding"/>
    <property type="evidence" value="ECO:0007669"/>
    <property type="project" value="InterPro"/>
</dbReference>
<dbReference type="OrthoDB" id="432685at2759"/>
<feature type="region of interest" description="Disordered" evidence="4">
    <location>
        <begin position="1"/>
        <end position="73"/>
    </location>
</feature>
<dbReference type="SUPFAM" id="SSF52343">
    <property type="entry name" value="Ferredoxin reductase-like, C-terminal NADP-linked domain"/>
    <property type="match status" value="1"/>
</dbReference>
<dbReference type="Pfam" id="PF03404">
    <property type="entry name" value="Mo-co_dimer"/>
    <property type="match status" value="1"/>
</dbReference>
<organism evidence="6 7">
    <name type="scientific">Diplocarpon coronariae</name>
    <dbReference type="NCBI Taxonomy" id="2795749"/>
    <lineage>
        <taxon>Eukaryota</taxon>
        <taxon>Fungi</taxon>
        <taxon>Dikarya</taxon>
        <taxon>Ascomycota</taxon>
        <taxon>Pezizomycotina</taxon>
        <taxon>Leotiomycetes</taxon>
        <taxon>Helotiales</taxon>
        <taxon>Drepanopezizaceae</taxon>
        <taxon>Diplocarpon</taxon>
    </lineage>
</organism>
<evidence type="ECO:0000256" key="2">
    <source>
        <dbReference type="ARBA" id="ARBA00015499"/>
    </source>
</evidence>
<evidence type="ECO:0000256" key="3">
    <source>
        <dbReference type="ARBA" id="ARBA00049155"/>
    </source>
</evidence>
<dbReference type="STRING" id="503106.A0A218Z7A9"/>
<dbReference type="InterPro" id="IPR005066">
    <property type="entry name" value="MoCF_OxRdtse_dimer"/>
</dbReference>
<dbReference type="Proteomes" id="UP000242519">
    <property type="component" value="Unassembled WGS sequence"/>
</dbReference>
<evidence type="ECO:0000259" key="5">
    <source>
        <dbReference type="PROSITE" id="PS50255"/>
    </source>
</evidence>
<dbReference type="EMBL" id="MZNU01000155">
    <property type="protein sequence ID" value="OWP03937.1"/>
    <property type="molecule type" value="Genomic_DNA"/>
</dbReference>
<dbReference type="Gene3D" id="2.60.40.650">
    <property type="match status" value="1"/>
</dbReference>
<dbReference type="SUPFAM" id="SSF55856">
    <property type="entry name" value="Cytochrome b5-like heme/steroid binding domain"/>
    <property type="match status" value="1"/>
</dbReference>
<dbReference type="GO" id="GO:0020037">
    <property type="term" value="F:heme binding"/>
    <property type="evidence" value="ECO:0007669"/>
    <property type="project" value="TreeGrafter"/>
</dbReference>
<dbReference type="InterPro" id="IPR039261">
    <property type="entry name" value="FNR_nucleotide-bd"/>
</dbReference>
<dbReference type="Gene3D" id="3.90.420.10">
    <property type="entry name" value="Oxidoreductase, molybdopterin-binding domain"/>
    <property type="match status" value="2"/>
</dbReference>
<feature type="region of interest" description="Disordered" evidence="4">
    <location>
        <begin position="713"/>
        <end position="734"/>
    </location>
</feature>
<feature type="compositionally biased region" description="Basic and acidic residues" evidence="4">
    <location>
        <begin position="109"/>
        <end position="137"/>
    </location>
</feature>
<comment type="caution">
    <text evidence="6">The sequence shown here is derived from an EMBL/GenBank/DDBJ whole genome shotgun (WGS) entry which is preliminary data.</text>
</comment>
<dbReference type="InParanoid" id="A0A218Z7A9"/>
<name>A0A218Z7A9_9HELO</name>
<evidence type="ECO:0000313" key="6">
    <source>
        <dbReference type="EMBL" id="OWP03937.1"/>
    </source>
</evidence>
<feature type="domain" description="Cytochrome b5 heme-binding" evidence="5">
    <location>
        <begin position="509"/>
        <end position="587"/>
    </location>
</feature>
<comment type="catalytic activity">
    <reaction evidence="3">
        <text>nitrite + NADP(+) + H2O = nitrate + NADPH + H(+)</text>
        <dbReference type="Rhea" id="RHEA:19061"/>
        <dbReference type="ChEBI" id="CHEBI:15377"/>
        <dbReference type="ChEBI" id="CHEBI:15378"/>
        <dbReference type="ChEBI" id="CHEBI:16301"/>
        <dbReference type="ChEBI" id="CHEBI:17632"/>
        <dbReference type="ChEBI" id="CHEBI:57783"/>
        <dbReference type="ChEBI" id="CHEBI:58349"/>
        <dbReference type="EC" id="1.7.1.3"/>
    </reaction>
</comment>
<dbReference type="SUPFAM" id="SSF56524">
    <property type="entry name" value="Oxidoreductase molybdopterin-binding domain"/>
    <property type="match status" value="1"/>
</dbReference>
<dbReference type="Gene3D" id="3.40.50.80">
    <property type="entry name" value="Nucleotide-binding domain of ferredoxin-NADP reductase (FNR) module"/>
    <property type="match status" value="1"/>
</dbReference>
<dbReference type="Pfam" id="PF00174">
    <property type="entry name" value="Oxidored_molyb"/>
    <property type="match status" value="1"/>
</dbReference>
<protein>
    <recommendedName>
        <fullName evidence="2">Nitrate reductase [NADPH]</fullName>
        <ecNumber evidence="1">1.7.1.3</ecNumber>
    </recommendedName>
</protein>
<dbReference type="PROSITE" id="PS50255">
    <property type="entry name" value="CYTOCHROME_B5_2"/>
    <property type="match status" value="1"/>
</dbReference>
<feature type="compositionally biased region" description="Basic and acidic residues" evidence="4">
    <location>
        <begin position="147"/>
        <end position="176"/>
    </location>
</feature>
<evidence type="ECO:0000313" key="7">
    <source>
        <dbReference type="Proteomes" id="UP000242519"/>
    </source>
</evidence>
<reference evidence="6 7" key="1">
    <citation type="submission" date="2017-04" db="EMBL/GenBank/DDBJ databases">
        <title>Draft genome sequence of Marssonina coronaria NL1: causal agent of apple blotch.</title>
        <authorList>
            <person name="Cheng Q."/>
        </authorList>
    </citation>
    <scope>NUCLEOTIDE SEQUENCE [LARGE SCALE GENOMIC DNA]</scope>
    <source>
        <strain evidence="6 7">NL1</strain>
    </source>
</reference>
<dbReference type="GO" id="GO:0050464">
    <property type="term" value="F:nitrate reductase (NADPH) activity"/>
    <property type="evidence" value="ECO:0007669"/>
    <property type="project" value="UniProtKB-EC"/>
</dbReference>
<dbReference type="InterPro" id="IPR036400">
    <property type="entry name" value="Cyt_B5-like_heme/steroid_sf"/>
</dbReference>
<sequence>MPLIPRRVQDREDEPDWGRGHQPRVGFVNGQDRLAGATHSGGEHGDDSDPRDELSAEGRRVRDERLRDGEKEGKLFSFRDVISAQEDFHLRRPGLPSQGWRGVLDEEESGIKNVEKWPANIERREKSEEAEGKKRDGDESETGNPQKADKGRGRDQDVPQEHECRRENGANKHHDAGAGSPGSDDASEESSGDDAVRSEYGELRGKPSPQEHPLNGEPKLTPPEGAELMTPNQYHHVRNHDAVPRALWELHKREVSGLDIAQKLVIVVDELTERFDAIHIAVALACDVDPMNDVILTYAMNEVPLPPDHGHPVRGITPGFVGGRCVKWLHKIWVSAKENDSHYRIWDNRVLPAFIAEKRRRVCEYRIHAPKHRSQRAEPTESHYQASSRGDVSLDRAQRGKTCQLEGNAYEAGSHEVQRVEVSLDDGDTWLYCLRKFPEAPIRHAHKFWNWLHWHLEVEFAHQRSTEADGIASILFRHPVEPGTKDGGWMRLSESERINEAKQAAGAPEKQLTRQEIEKHNEGDDGRIVVNGKLYGATSVLEWLPGGKPALMVHKVQAWQATTDEFDPIHDEYAQQKLNNGTLGVVIEKAATFIKMNAEEAGEEAASSRPSSSDVILPKHRWVAVKLSKGVGLSRDTRRYTFSHPAHRPSWGWRPASAQRLRCEAPRARSPTGDTASLSSKGQSLYSLPKVALIPGRIRNHSRLCVDRAHDDCERRQDPTEGQRCQQERGRHPARHGDQFKMCHVLSHPSDAWEGIRGHVDADTIARNAFCPDGGKESVVFLCGPPATIRKAALPALRNWGYKEEEDCFGSSATPTALAQYALPDSAVQSPREQRRIELYKNRTRGPEPLLPEWRAYPGSPKTQTEDLEYSCSGLLYRLDWPSRMGTSYVGGAR</sequence>
<dbReference type="GO" id="GO:0008482">
    <property type="term" value="F:sulfite oxidase activity"/>
    <property type="evidence" value="ECO:0007669"/>
    <property type="project" value="TreeGrafter"/>
</dbReference>
<accession>A0A218Z7A9</accession>
<dbReference type="GO" id="GO:0043546">
    <property type="term" value="F:molybdopterin cofactor binding"/>
    <property type="evidence" value="ECO:0007669"/>
    <property type="project" value="TreeGrafter"/>
</dbReference>
<evidence type="ECO:0000256" key="4">
    <source>
        <dbReference type="SAM" id="MobiDB-lite"/>
    </source>
</evidence>
<dbReference type="EC" id="1.7.1.3" evidence="1"/>
<dbReference type="GO" id="GO:0006790">
    <property type="term" value="P:sulfur compound metabolic process"/>
    <property type="evidence" value="ECO:0007669"/>
    <property type="project" value="TreeGrafter"/>
</dbReference>
<dbReference type="PANTHER" id="PTHR19372">
    <property type="entry name" value="SULFITE REDUCTASE"/>
    <property type="match status" value="1"/>
</dbReference>
<dbReference type="AlphaFoldDB" id="A0A218Z7A9"/>
<feature type="compositionally biased region" description="Basic and acidic residues" evidence="4">
    <location>
        <begin position="194"/>
        <end position="205"/>
    </location>
</feature>
<feature type="region of interest" description="Disordered" evidence="4">
    <location>
        <begin position="90"/>
        <end position="228"/>
    </location>
</feature>
<dbReference type="PANTHER" id="PTHR19372:SF7">
    <property type="entry name" value="SULFITE OXIDASE, MITOCHONDRIAL"/>
    <property type="match status" value="1"/>
</dbReference>
<gene>
    <name evidence="6" type="ORF">B2J93_185</name>
</gene>
<dbReference type="InterPro" id="IPR014756">
    <property type="entry name" value="Ig_E-set"/>
</dbReference>
<dbReference type="InterPro" id="IPR000572">
    <property type="entry name" value="OxRdtase_Mopterin-bd_dom"/>
</dbReference>
<dbReference type="InterPro" id="IPR001199">
    <property type="entry name" value="Cyt_B5-like_heme/steroid-bd"/>
</dbReference>
<dbReference type="SUPFAM" id="SSF81296">
    <property type="entry name" value="E set domains"/>
    <property type="match status" value="1"/>
</dbReference>
<feature type="compositionally biased region" description="Basic and acidic residues" evidence="4">
    <location>
        <begin position="41"/>
        <end position="73"/>
    </location>
</feature>
<keyword evidence="7" id="KW-1185">Reference proteome</keyword>